<dbReference type="EMBL" id="LR798428">
    <property type="protein sequence ID" value="CAB5231137.1"/>
    <property type="molecule type" value="Genomic_DNA"/>
</dbReference>
<dbReference type="EMBL" id="LR796919">
    <property type="protein sequence ID" value="CAB4174488.1"/>
    <property type="molecule type" value="Genomic_DNA"/>
</dbReference>
<evidence type="ECO:0000313" key="2">
    <source>
        <dbReference type="EMBL" id="CAB4184823.1"/>
    </source>
</evidence>
<organism evidence="3">
    <name type="scientific">uncultured Caudovirales phage</name>
    <dbReference type="NCBI Taxonomy" id="2100421"/>
    <lineage>
        <taxon>Viruses</taxon>
        <taxon>Duplodnaviria</taxon>
        <taxon>Heunggongvirae</taxon>
        <taxon>Uroviricota</taxon>
        <taxon>Caudoviricetes</taxon>
        <taxon>Peduoviridae</taxon>
        <taxon>Maltschvirus</taxon>
        <taxon>Maltschvirus maltsch</taxon>
    </lineage>
</organism>
<proteinExistence type="predicted"/>
<reference evidence="3" key="1">
    <citation type="submission" date="2020-05" db="EMBL/GenBank/DDBJ databases">
        <authorList>
            <person name="Chiriac C."/>
            <person name="Salcher M."/>
            <person name="Ghai R."/>
            <person name="Kavagutti S V."/>
        </authorList>
    </citation>
    <scope>NUCLEOTIDE SEQUENCE</scope>
</reference>
<dbReference type="EMBL" id="LR797185">
    <property type="protein sequence ID" value="CAB4192457.1"/>
    <property type="molecule type" value="Genomic_DNA"/>
</dbReference>
<evidence type="ECO:0000313" key="4">
    <source>
        <dbReference type="EMBL" id="CAB5231137.1"/>
    </source>
</evidence>
<dbReference type="CDD" id="cd00093">
    <property type="entry name" value="HTH_XRE"/>
    <property type="match status" value="1"/>
</dbReference>
<dbReference type="SUPFAM" id="SSF47413">
    <property type="entry name" value="lambda repressor-like DNA-binding domains"/>
    <property type="match status" value="1"/>
</dbReference>
<accession>A0A6J5RDI7</accession>
<evidence type="ECO:0000313" key="3">
    <source>
        <dbReference type="EMBL" id="CAB4192457.1"/>
    </source>
</evidence>
<dbReference type="GO" id="GO:0003677">
    <property type="term" value="F:DNA binding"/>
    <property type="evidence" value="ECO:0007669"/>
    <property type="project" value="InterPro"/>
</dbReference>
<dbReference type="EMBL" id="LR797071">
    <property type="protein sequence ID" value="CAB4184823.1"/>
    <property type="molecule type" value="Genomic_DNA"/>
</dbReference>
<dbReference type="InterPro" id="IPR001387">
    <property type="entry name" value="Cro/C1-type_HTH"/>
</dbReference>
<dbReference type="Gene3D" id="1.10.260.40">
    <property type="entry name" value="lambda repressor-like DNA-binding domains"/>
    <property type="match status" value="1"/>
</dbReference>
<dbReference type="InterPro" id="IPR010982">
    <property type="entry name" value="Lambda_DNA-bd_dom_sf"/>
</dbReference>
<sequence length="81" mass="9422">MSKQSGIANKELRDQQREENAKVWRLIKESGVKRRWVAMHLGVSYGYLNQVQYGHAPMTAEMRKRLAEYLGLSESELFGHK</sequence>
<protein>
    <submittedName>
        <fullName evidence="3">HTH_XRE domain containing protein</fullName>
    </submittedName>
</protein>
<evidence type="ECO:0000313" key="1">
    <source>
        <dbReference type="EMBL" id="CAB4174488.1"/>
    </source>
</evidence>
<gene>
    <name evidence="2" type="ORF">UFOVP1131_36</name>
    <name evidence="3" type="ORF">UFOVP1245_26</name>
    <name evidence="4" type="ORF">UFOVP1582_28</name>
    <name evidence="1" type="ORF">UFOVP966_50</name>
</gene>
<name>A0A6J5RDI7_9CAUD</name>